<evidence type="ECO:0000313" key="3">
    <source>
        <dbReference type="EMBL" id="MDU0206349.1"/>
    </source>
</evidence>
<dbReference type="CDD" id="cd13580">
    <property type="entry name" value="PBP2_AlgQ_like_1"/>
    <property type="match status" value="1"/>
</dbReference>
<proteinExistence type="predicted"/>
<dbReference type="RefSeq" id="WP_315956146.1">
    <property type="nucleotide sequence ID" value="NZ_JAWCUD010000024.1"/>
</dbReference>
<keyword evidence="1 2" id="KW-0732">Signal</keyword>
<reference evidence="3 4" key="1">
    <citation type="submission" date="2023-10" db="EMBL/GenBank/DDBJ databases">
        <title>Paenibacillus strain PFR10 Genome sequencing and assembly.</title>
        <authorList>
            <person name="Kim I."/>
        </authorList>
    </citation>
    <scope>NUCLEOTIDE SEQUENCE [LARGE SCALE GENOMIC DNA]</scope>
    <source>
        <strain evidence="3 4">PFR10</strain>
    </source>
</reference>
<dbReference type="Gene3D" id="3.40.190.10">
    <property type="entry name" value="Periplasmic binding protein-like II"/>
    <property type="match status" value="2"/>
</dbReference>
<dbReference type="InterPro" id="IPR050490">
    <property type="entry name" value="Bact_solute-bd_prot1"/>
</dbReference>
<evidence type="ECO:0000256" key="2">
    <source>
        <dbReference type="SAM" id="SignalP"/>
    </source>
</evidence>
<dbReference type="PANTHER" id="PTHR43649">
    <property type="entry name" value="ARABINOSE-BINDING PROTEIN-RELATED"/>
    <property type="match status" value="1"/>
</dbReference>
<dbReference type="PROSITE" id="PS51257">
    <property type="entry name" value="PROKAR_LIPOPROTEIN"/>
    <property type="match status" value="1"/>
</dbReference>
<evidence type="ECO:0000256" key="1">
    <source>
        <dbReference type="ARBA" id="ARBA00022729"/>
    </source>
</evidence>
<keyword evidence="4" id="KW-1185">Reference proteome</keyword>
<accession>A0ABU3RQU4</accession>
<dbReference type="PANTHER" id="PTHR43649:SF33">
    <property type="entry name" value="POLYGALACTURONAN_RHAMNOGALACTURONAN-BINDING PROTEIN YTCQ"/>
    <property type="match status" value="1"/>
</dbReference>
<protein>
    <submittedName>
        <fullName evidence="3">Extracellular solute-binding protein</fullName>
    </submittedName>
</protein>
<evidence type="ECO:0000313" key="4">
    <source>
        <dbReference type="Proteomes" id="UP001260980"/>
    </source>
</evidence>
<sequence>MYKRHKVTFLTGTMGFVLLVSACTSGQTGNSPAVTTDKAPTPISVFVNQTGTTTVDPTNSLLQEIEKKTNTKLSITWVPQNTFSEKVKITLASGDMSDLTLVTSIFDPQVVQLAGDGAFWDLSPYIDSYPNFKALPKDIWENAKIKGKSYGIPRPRPLEGSWGLQLRKDWLDKLGLKVPETMDDVYAVAKAFTEKDPDGNGKADTYGLTANVDVNGMGTLSWVENTFNGVASNWKMKDGQLVPVIFEPSEKQALEWLKRVYEEKILTPDWAALKNTQAREQYMGNKAGIIGTALNPQWLFMDAIRKLVPQGDSYPITYLIGPEGKFAGRDAGNYGMFVIPKTVPEAKMKNILELMNQGYGEEISNLAAFGLPEVHYTVKDGFKVATEQATKDNLADVTNNLPNIFSGYDKYQRAYFAGIPKEYYDRNKKLIDERSTFSKPDPAYGLLSKTALTLGPDIDKKIQDMKVKVILGKESLAAWDDFVAKLKSDNDYRKIVQEMNEAYKNK</sequence>
<name>A0ABU3RQU4_9BACL</name>
<dbReference type="SUPFAM" id="SSF53850">
    <property type="entry name" value="Periplasmic binding protein-like II"/>
    <property type="match status" value="1"/>
</dbReference>
<organism evidence="3 4">
    <name type="scientific">Paenibacillus violae</name>
    <dbReference type="NCBI Taxonomy" id="3077234"/>
    <lineage>
        <taxon>Bacteria</taxon>
        <taxon>Bacillati</taxon>
        <taxon>Bacillota</taxon>
        <taxon>Bacilli</taxon>
        <taxon>Bacillales</taxon>
        <taxon>Paenibacillaceae</taxon>
        <taxon>Paenibacillus</taxon>
    </lineage>
</organism>
<feature type="signal peptide" evidence="2">
    <location>
        <begin position="1"/>
        <end position="22"/>
    </location>
</feature>
<feature type="chain" id="PRO_5046825772" evidence="2">
    <location>
        <begin position="23"/>
        <end position="506"/>
    </location>
</feature>
<comment type="caution">
    <text evidence="3">The sequence shown here is derived from an EMBL/GenBank/DDBJ whole genome shotgun (WGS) entry which is preliminary data.</text>
</comment>
<dbReference type="Proteomes" id="UP001260980">
    <property type="component" value="Unassembled WGS sequence"/>
</dbReference>
<gene>
    <name evidence="3" type="ORF">RQP52_35355</name>
</gene>
<dbReference type="EMBL" id="JAWCUD010000024">
    <property type="protein sequence ID" value="MDU0206349.1"/>
    <property type="molecule type" value="Genomic_DNA"/>
</dbReference>